<dbReference type="SUPFAM" id="SSF56672">
    <property type="entry name" value="DNA/RNA polymerases"/>
    <property type="match status" value="1"/>
</dbReference>
<comment type="caution">
    <text evidence="7">The sequence shown here is derived from an EMBL/GenBank/DDBJ whole genome shotgun (WGS) entry which is preliminary data.</text>
</comment>
<evidence type="ECO:0000256" key="1">
    <source>
        <dbReference type="ARBA" id="ARBA00022771"/>
    </source>
</evidence>
<evidence type="ECO:0000313" key="7">
    <source>
        <dbReference type="EMBL" id="RLU25270.1"/>
    </source>
</evidence>
<evidence type="ECO:0000259" key="6">
    <source>
        <dbReference type="PROSITE" id="PS50878"/>
    </source>
</evidence>
<dbReference type="Pfam" id="PF13920">
    <property type="entry name" value="zf-C3HC4_3"/>
    <property type="match status" value="1"/>
</dbReference>
<dbReference type="PROSITE" id="PS50089">
    <property type="entry name" value="ZF_RING_2"/>
    <property type="match status" value="1"/>
</dbReference>
<evidence type="ECO:0000256" key="2">
    <source>
        <dbReference type="ARBA" id="ARBA00022833"/>
    </source>
</evidence>
<reference evidence="7 8" key="1">
    <citation type="journal article" date="2018" name="Genome Res.">
        <title>The genomic architecture and molecular evolution of ant odorant receptors.</title>
        <authorList>
            <person name="McKenzie S.K."/>
            <person name="Kronauer D.J.C."/>
        </authorList>
    </citation>
    <scope>NUCLEOTIDE SEQUENCE [LARGE SCALE GENOMIC DNA]</scope>
    <source>
        <strain evidence="7">Clonal line C1</strain>
    </source>
</reference>
<protein>
    <recommendedName>
        <fullName evidence="9">RNA-directed DNA polymerase from mobile element jockey</fullName>
    </recommendedName>
</protein>
<dbReference type="Pfam" id="PF00078">
    <property type="entry name" value="RVT_1"/>
    <property type="match status" value="1"/>
</dbReference>
<feature type="region of interest" description="Disordered" evidence="4">
    <location>
        <begin position="410"/>
        <end position="429"/>
    </location>
</feature>
<accession>A0A3L8DXR5</accession>
<name>A0A3L8DXR5_OOCBI</name>
<organism evidence="7 8">
    <name type="scientific">Ooceraea biroi</name>
    <name type="common">Clonal raider ant</name>
    <name type="synonym">Cerapachys biroi</name>
    <dbReference type="NCBI Taxonomy" id="2015173"/>
    <lineage>
        <taxon>Eukaryota</taxon>
        <taxon>Metazoa</taxon>
        <taxon>Ecdysozoa</taxon>
        <taxon>Arthropoda</taxon>
        <taxon>Hexapoda</taxon>
        <taxon>Insecta</taxon>
        <taxon>Pterygota</taxon>
        <taxon>Neoptera</taxon>
        <taxon>Endopterygota</taxon>
        <taxon>Hymenoptera</taxon>
        <taxon>Apocrita</taxon>
        <taxon>Aculeata</taxon>
        <taxon>Formicoidea</taxon>
        <taxon>Formicidae</taxon>
        <taxon>Dorylinae</taxon>
        <taxon>Ooceraea</taxon>
    </lineage>
</organism>
<proteinExistence type="predicted"/>
<dbReference type="GO" id="GO:0008270">
    <property type="term" value="F:zinc ion binding"/>
    <property type="evidence" value="ECO:0007669"/>
    <property type="project" value="UniProtKB-KW"/>
</dbReference>
<dbReference type="CDD" id="cd01650">
    <property type="entry name" value="RT_nLTR_like"/>
    <property type="match status" value="1"/>
</dbReference>
<evidence type="ECO:0008006" key="9">
    <source>
        <dbReference type="Google" id="ProtNLM"/>
    </source>
</evidence>
<dbReference type="InterPro" id="IPR013083">
    <property type="entry name" value="Znf_RING/FYVE/PHD"/>
</dbReference>
<dbReference type="SUPFAM" id="SSF57850">
    <property type="entry name" value="RING/U-box"/>
    <property type="match status" value="1"/>
</dbReference>
<sequence length="493" mass="55438">MLVACCSLEEFNRYFVSVTGPGCNSNESIYLGELEYSEDKFYWRHVGPEEVCSALSRIKLQAKSVNGLSSKLINIAMPCIMPVLTHIYNWSLSYGVFPTIWKAALVIPLLKTKTPTLLQHFRPISILCCISKALERLVADQIVEYMEQRGLDPFQYAYRKGHSTQTALIKVLDNVRCAMDKRMITVVVFFDFTKAFDCVSNKILIEKLRSLNFSNSVLRWICSYLENRTQAVRELSGRNMSPFVCIHADVPQGSVLGPLLFLIYLLDLRNALQHSDYNLYADDLTIYCHCHPRDLRHAIELINEDIRDISEWANANNLRLNPSKTKAMLLGTARYLNGIKTGIIPQIVVGGEVVPFTDSVVYLGLTITNTLAWDKQVSAVIGINCDKDRAAIMLAVENYVMELKLNESRIPSAPPEESTIPSAPPEEASTSQDYNLVQNIDMTECVICFDLQCEIIFLPCGHLCCCSSCSDKVFAGCPMCRSPITQKVRVVKP</sequence>
<dbReference type="InterPro" id="IPR000477">
    <property type="entry name" value="RT_dom"/>
</dbReference>
<evidence type="ECO:0000259" key="5">
    <source>
        <dbReference type="PROSITE" id="PS50089"/>
    </source>
</evidence>
<gene>
    <name evidence="7" type="ORF">DMN91_003363</name>
</gene>
<feature type="domain" description="Reverse transcriptase" evidence="6">
    <location>
        <begin position="90"/>
        <end position="367"/>
    </location>
</feature>
<evidence type="ECO:0000256" key="4">
    <source>
        <dbReference type="SAM" id="MobiDB-lite"/>
    </source>
</evidence>
<keyword evidence="2" id="KW-0862">Zinc</keyword>
<dbReference type="EMBL" id="QOIP01000003">
    <property type="protein sequence ID" value="RLU25270.1"/>
    <property type="molecule type" value="Genomic_DNA"/>
</dbReference>
<dbReference type="Gene3D" id="3.30.40.10">
    <property type="entry name" value="Zinc/RING finger domain, C3HC4 (zinc finger)"/>
    <property type="match status" value="1"/>
</dbReference>
<evidence type="ECO:0000256" key="3">
    <source>
        <dbReference type="PROSITE-ProRule" id="PRU00175"/>
    </source>
</evidence>
<dbReference type="GO" id="GO:0071897">
    <property type="term" value="P:DNA biosynthetic process"/>
    <property type="evidence" value="ECO:0007669"/>
    <property type="project" value="UniProtKB-ARBA"/>
</dbReference>
<dbReference type="Proteomes" id="UP000279307">
    <property type="component" value="Chromosome 3"/>
</dbReference>
<dbReference type="PROSITE" id="PS50878">
    <property type="entry name" value="RT_POL"/>
    <property type="match status" value="1"/>
</dbReference>
<keyword evidence="1 3" id="KW-0863">Zinc-finger</keyword>
<dbReference type="OrthoDB" id="1711136at2759"/>
<dbReference type="PANTHER" id="PTHR33332">
    <property type="entry name" value="REVERSE TRANSCRIPTASE DOMAIN-CONTAINING PROTEIN"/>
    <property type="match status" value="1"/>
</dbReference>
<dbReference type="CDD" id="cd16515">
    <property type="entry name" value="RING-HC_LRSAM1"/>
    <property type="match status" value="1"/>
</dbReference>
<dbReference type="InterPro" id="IPR001841">
    <property type="entry name" value="Znf_RING"/>
</dbReference>
<feature type="domain" description="RING-type" evidence="5">
    <location>
        <begin position="445"/>
        <end position="481"/>
    </location>
</feature>
<dbReference type="AlphaFoldDB" id="A0A3L8DXR5"/>
<evidence type="ECO:0000313" key="8">
    <source>
        <dbReference type="Proteomes" id="UP000279307"/>
    </source>
</evidence>
<dbReference type="InterPro" id="IPR043502">
    <property type="entry name" value="DNA/RNA_pol_sf"/>
</dbReference>
<keyword evidence="1 3" id="KW-0479">Metal-binding</keyword>